<sequence length="174" mass="19631">MLMTNHSSKPLEVVYDIAMVLAILFGITFALFLITSVICLLLLFIPAVHSFVNQTLNGAGISNPVIWEILLFWLYVVILLGMRFLMIFGLFKLSGNLRSKAIFSQENWADFKLILVSYSIYAIVQYIGSVMNQIFHFTNGGTANSPTIPILIWLILYTVYLIFKSNQEPTEPSA</sequence>
<keyword evidence="1" id="KW-0472">Membrane</keyword>
<keyword evidence="1" id="KW-0812">Transmembrane</keyword>
<keyword evidence="3" id="KW-1185">Reference proteome</keyword>
<reference evidence="3" key="1">
    <citation type="journal article" date="2019" name="Int. J. Syst. Evol. Microbiol.">
        <title>The Global Catalogue of Microorganisms (GCM) 10K type strain sequencing project: providing services to taxonomists for standard genome sequencing and annotation.</title>
        <authorList>
            <consortium name="The Broad Institute Genomics Platform"/>
            <consortium name="The Broad Institute Genome Sequencing Center for Infectious Disease"/>
            <person name="Wu L."/>
            <person name="Ma J."/>
        </authorList>
    </citation>
    <scope>NUCLEOTIDE SEQUENCE [LARGE SCALE GENOMIC DNA]</scope>
    <source>
        <strain evidence="3">CCUG 71848</strain>
    </source>
</reference>
<keyword evidence="1" id="KW-1133">Transmembrane helix</keyword>
<feature type="transmembrane region" description="Helical" evidence="1">
    <location>
        <begin position="65"/>
        <end position="91"/>
    </location>
</feature>
<comment type="caution">
    <text evidence="2">The sequence shown here is derived from an EMBL/GenBank/DDBJ whole genome shotgun (WGS) entry which is preliminary data.</text>
</comment>
<organism evidence="2 3">
    <name type="scientific">Lentilactobacillus raoultii</name>
    <dbReference type="NCBI Taxonomy" id="1987503"/>
    <lineage>
        <taxon>Bacteria</taxon>
        <taxon>Bacillati</taxon>
        <taxon>Bacillota</taxon>
        <taxon>Bacilli</taxon>
        <taxon>Lactobacillales</taxon>
        <taxon>Lactobacillaceae</taxon>
        <taxon>Lentilactobacillus</taxon>
    </lineage>
</organism>
<name>A0ABW3PLW7_9LACO</name>
<protein>
    <recommendedName>
        <fullName evidence="4">DUF2975 domain-containing protein</fullName>
    </recommendedName>
</protein>
<gene>
    <name evidence="2" type="ORF">ACFQ22_06445</name>
</gene>
<feature type="transmembrane region" description="Helical" evidence="1">
    <location>
        <begin position="111"/>
        <end position="135"/>
    </location>
</feature>
<evidence type="ECO:0008006" key="4">
    <source>
        <dbReference type="Google" id="ProtNLM"/>
    </source>
</evidence>
<dbReference type="Proteomes" id="UP001597156">
    <property type="component" value="Unassembled WGS sequence"/>
</dbReference>
<accession>A0ABW3PLW7</accession>
<proteinExistence type="predicted"/>
<evidence type="ECO:0000256" key="1">
    <source>
        <dbReference type="SAM" id="Phobius"/>
    </source>
</evidence>
<evidence type="ECO:0000313" key="2">
    <source>
        <dbReference type="EMBL" id="MFD1124988.1"/>
    </source>
</evidence>
<feature type="transmembrane region" description="Helical" evidence="1">
    <location>
        <begin position="147"/>
        <end position="163"/>
    </location>
</feature>
<feature type="transmembrane region" description="Helical" evidence="1">
    <location>
        <begin position="20"/>
        <end position="45"/>
    </location>
</feature>
<dbReference type="EMBL" id="JBHTLH010000018">
    <property type="protein sequence ID" value="MFD1124988.1"/>
    <property type="molecule type" value="Genomic_DNA"/>
</dbReference>
<dbReference type="RefSeq" id="WP_121976997.1">
    <property type="nucleotide sequence ID" value="NZ_JBHTLH010000018.1"/>
</dbReference>
<evidence type="ECO:0000313" key="3">
    <source>
        <dbReference type="Proteomes" id="UP001597156"/>
    </source>
</evidence>